<dbReference type="CDD" id="cd11386">
    <property type="entry name" value="MCP_signal"/>
    <property type="match status" value="1"/>
</dbReference>
<dbReference type="PANTHER" id="PTHR32089:SF119">
    <property type="entry name" value="METHYL-ACCEPTING CHEMOTAXIS PROTEIN CTPL"/>
    <property type="match status" value="1"/>
</dbReference>
<sequence length="544" mass="59046">MSPLLRISISKRLWLILLLVVAVFIGFGVMIASQTYSGLLEGKEIKTRHLVENTIGILEYFHEQEQQGTLSREQAQAGALAAIKKLRYGRNDYFWVNDLQPVMMMHPMNPALDGQNLSGYKDPDGNQIFNEFVRIAKNDGAGFYNYRWPMPGARDPVEKISYVQQFKPWGWVLGTGVYVDDIQAEFRSATIKSTITRTIIILIVAGLMISIMRSITRPLREVADALKNIASGEGDLTQILNYKGNDEVGELSTSFNTFTAKLRSVITELQQTGLTLQQSAGELDRTARESLDSSERQLQETEVIATSMNEVTYSVQEVAKNAEQAASEVSSANQQAEAGQQSIHNSLQQTDQLSATISEAVAVMEALAAESTQIGTVLEVINSIAEQTNLLALNAAIEAARAGEQGRGFAVVADEVRLLAQRTQQSTGEVQHMIDSLQKNTRAAVQVIQESSQASAKTVEQANIASASLEQITLALAALSDLNASIASSTLQQSHVAEEINQNINRVAGLAGTSTAAAQQASNASESLAQLARNLAGLLSQFKV</sequence>
<evidence type="ECO:0000313" key="13">
    <source>
        <dbReference type="EMBL" id="TDQ39531.1"/>
    </source>
</evidence>
<dbReference type="PRINTS" id="PR00260">
    <property type="entry name" value="CHEMTRNSDUCR"/>
</dbReference>
<gene>
    <name evidence="13" type="ORF">DFQ45_102228</name>
</gene>
<dbReference type="PANTHER" id="PTHR32089">
    <property type="entry name" value="METHYL-ACCEPTING CHEMOTAXIS PROTEIN MCPB"/>
    <property type="match status" value="1"/>
</dbReference>
<dbReference type="OrthoDB" id="2489132at2"/>
<dbReference type="GO" id="GO:0006935">
    <property type="term" value="P:chemotaxis"/>
    <property type="evidence" value="ECO:0007669"/>
    <property type="project" value="InterPro"/>
</dbReference>
<evidence type="ECO:0000256" key="3">
    <source>
        <dbReference type="ARBA" id="ARBA00022692"/>
    </source>
</evidence>
<dbReference type="Gene3D" id="3.30.450.20">
    <property type="entry name" value="PAS domain"/>
    <property type="match status" value="1"/>
</dbReference>
<dbReference type="InterPro" id="IPR033480">
    <property type="entry name" value="sCache_2"/>
</dbReference>
<evidence type="ECO:0000256" key="10">
    <source>
        <dbReference type="SAM" id="Phobius"/>
    </source>
</evidence>
<name>A0A4R6U0R3_9GAMM</name>
<dbReference type="EMBL" id="SNYK01000002">
    <property type="protein sequence ID" value="TDQ39531.1"/>
    <property type="molecule type" value="Genomic_DNA"/>
</dbReference>
<dbReference type="GO" id="GO:0004888">
    <property type="term" value="F:transmembrane signaling receptor activity"/>
    <property type="evidence" value="ECO:0007669"/>
    <property type="project" value="InterPro"/>
</dbReference>
<comment type="similarity">
    <text evidence="7">Belongs to the methyl-accepting chemotaxis (MCP) protein family.</text>
</comment>
<protein>
    <submittedName>
        <fullName evidence="13">Methyl-accepting chemotaxis sensory transducer with Cache sensor</fullName>
    </submittedName>
</protein>
<dbReference type="SUPFAM" id="SSF58104">
    <property type="entry name" value="Methyl-accepting chemotaxis protein (MCP) signaling domain"/>
    <property type="match status" value="1"/>
</dbReference>
<dbReference type="Pfam" id="PF17200">
    <property type="entry name" value="sCache_2"/>
    <property type="match status" value="1"/>
</dbReference>
<evidence type="ECO:0000256" key="8">
    <source>
        <dbReference type="PROSITE-ProRule" id="PRU00284"/>
    </source>
</evidence>
<keyword evidence="5 10" id="KW-0472">Membrane</keyword>
<feature type="region of interest" description="Disordered" evidence="9">
    <location>
        <begin position="326"/>
        <end position="345"/>
    </location>
</feature>
<dbReference type="CDD" id="cd06225">
    <property type="entry name" value="HAMP"/>
    <property type="match status" value="1"/>
</dbReference>
<dbReference type="PROSITE" id="PS50885">
    <property type="entry name" value="HAMP"/>
    <property type="match status" value="1"/>
</dbReference>
<evidence type="ECO:0000259" key="11">
    <source>
        <dbReference type="PROSITE" id="PS50111"/>
    </source>
</evidence>
<dbReference type="RefSeq" id="WP_101497346.1">
    <property type="nucleotide sequence ID" value="NZ_LNJZ01000009.1"/>
</dbReference>
<dbReference type="InterPro" id="IPR004089">
    <property type="entry name" value="MCPsignal_dom"/>
</dbReference>
<dbReference type="FunFam" id="1.10.287.950:FF:000001">
    <property type="entry name" value="Methyl-accepting chemotaxis sensory transducer"/>
    <property type="match status" value="1"/>
</dbReference>
<dbReference type="SMART" id="SM00283">
    <property type="entry name" value="MA"/>
    <property type="match status" value="1"/>
</dbReference>
<feature type="domain" description="Methyl-accepting transducer" evidence="11">
    <location>
        <begin position="272"/>
        <end position="508"/>
    </location>
</feature>
<keyword evidence="2" id="KW-1003">Cell membrane</keyword>
<dbReference type="SMART" id="SM01049">
    <property type="entry name" value="Cache_2"/>
    <property type="match status" value="1"/>
</dbReference>
<organism evidence="13 14">
    <name type="scientific">Thiopseudomonas denitrificans</name>
    <dbReference type="NCBI Taxonomy" id="1501432"/>
    <lineage>
        <taxon>Bacteria</taxon>
        <taxon>Pseudomonadati</taxon>
        <taxon>Pseudomonadota</taxon>
        <taxon>Gammaproteobacteria</taxon>
        <taxon>Pseudomonadales</taxon>
        <taxon>Pseudomonadaceae</taxon>
        <taxon>Thiopseudomonas</taxon>
    </lineage>
</organism>
<evidence type="ECO:0000256" key="5">
    <source>
        <dbReference type="ARBA" id="ARBA00023136"/>
    </source>
</evidence>
<evidence type="ECO:0000256" key="1">
    <source>
        <dbReference type="ARBA" id="ARBA00004651"/>
    </source>
</evidence>
<keyword evidence="4 10" id="KW-1133">Transmembrane helix</keyword>
<evidence type="ECO:0000259" key="12">
    <source>
        <dbReference type="PROSITE" id="PS50885"/>
    </source>
</evidence>
<evidence type="ECO:0000313" key="14">
    <source>
        <dbReference type="Proteomes" id="UP000294575"/>
    </source>
</evidence>
<dbReference type="Pfam" id="PF00015">
    <property type="entry name" value="MCPsignal"/>
    <property type="match status" value="1"/>
</dbReference>
<dbReference type="CDD" id="cd18774">
    <property type="entry name" value="PDC2_HK_sensor"/>
    <property type="match status" value="1"/>
</dbReference>
<dbReference type="Pfam" id="PF00672">
    <property type="entry name" value="HAMP"/>
    <property type="match status" value="1"/>
</dbReference>
<dbReference type="GO" id="GO:0007165">
    <property type="term" value="P:signal transduction"/>
    <property type="evidence" value="ECO:0007669"/>
    <property type="project" value="UniProtKB-KW"/>
</dbReference>
<evidence type="ECO:0000256" key="4">
    <source>
        <dbReference type="ARBA" id="ARBA00022989"/>
    </source>
</evidence>
<comment type="caution">
    <text evidence="13">The sequence shown here is derived from an EMBL/GenBank/DDBJ whole genome shotgun (WGS) entry which is preliminary data.</text>
</comment>
<dbReference type="SMART" id="SM00304">
    <property type="entry name" value="HAMP"/>
    <property type="match status" value="1"/>
</dbReference>
<dbReference type="InterPro" id="IPR003660">
    <property type="entry name" value="HAMP_dom"/>
</dbReference>
<dbReference type="PROSITE" id="PS50111">
    <property type="entry name" value="CHEMOTAXIS_TRANSDUC_2"/>
    <property type="match status" value="1"/>
</dbReference>
<comment type="subcellular location">
    <subcellularLocation>
        <location evidence="1">Cell membrane</location>
        <topology evidence="1">Multi-pass membrane protein</topology>
    </subcellularLocation>
</comment>
<keyword evidence="6 8" id="KW-0807">Transducer</keyword>
<keyword evidence="3 10" id="KW-0812">Transmembrane</keyword>
<dbReference type="Proteomes" id="UP000294575">
    <property type="component" value="Unassembled WGS sequence"/>
</dbReference>
<accession>A0A4R6U0R3</accession>
<dbReference type="GO" id="GO:0005886">
    <property type="term" value="C:plasma membrane"/>
    <property type="evidence" value="ECO:0007669"/>
    <property type="project" value="UniProtKB-SubCell"/>
</dbReference>
<evidence type="ECO:0000256" key="7">
    <source>
        <dbReference type="ARBA" id="ARBA00029447"/>
    </source>
</evidence>
<feature type="compositionally biased region" description="Polar residues" evidence="9">
    <location>
        <begin position="327"/>
        <end position="345"/>
    </location>
</feature>
<proteinExistence type="inferred from homology"/>
<evidence type="ECO:0000256" key="6">
    <source>
        <dbReference type="ARBA" id="ARBA00023224"/>
    </source>
</evidence>
<keyword evidence="14" id="KW-1185">Reference proteome</keyword>
<feature type="domain" description="HAMP" evidence="12">
    <location>
        <begin position="213"/>
        <end position="267"/>
    </location>
</feature>
<evidence type="ECO:0000256" key="9">
    <source>
        <dbReference type="SAM" id="MobiDB-lite"/>
    </source>
</evidence>
<dbReference type="AlphaFoldDB" id="A0A4R6U0R3"/>
<feature type="transmembrane region" description="Helical" evidence="10">
    <location>
        <begin position="12"/>
        <end position="32"/>
    </location>
</feature>
<evidence type="ECO:0000256" key="2">
    <source>
        <dbReference type="ARBA" id="ARBA00022475"/>
    </source>
</evidence>
<dbReference type="InterPro" id="IPR004090">
    <property type="entry name" value="Chemotax_Me-accpt_rcpt"/>
</dbReference>
<reference evidence="13 14" key="1">
    <citation type="submission" date="2019-03" db="EMBL/GenBank/DDBJ databases">
        <title>Genomic Encyclopedia of Type Strains, Phase IV (KMG-IV): sequencing the most valuable type-strain genomes for metagenomic binning, comparative biology and taxonomic classification.</title>
        <authorList>
            <person name="Goeker M."/>
        </authorList>
    </citation>
    <scope>NUCLEOTIDE SEQUENCE [LARGE SCALE GENOMIC DNA]</scope>
    <source>
        <strain evidence="13 14">DSM 28679</strain>
    </source>
</reference>
<dbReference type="Gene3D" id="1.10.287.950">
    <property type="entry name" value="Methyl-accepting chemotaxis protein"/>
    <property type="match status" value="1"/>
</dbReference>